<evidence type="ECO:0000259" key="1">
    <source>
        <dbReference type="PROSITE" id="PS51725"/>
    </source>
</evidence>
<dbReference type="Proteomes" id="UP000028712">
    <property type="component" value="Unassembled WGS sequence"/>
</dbReference>
<dbReference type="Pfam" id="PF03992">
    <property type="entry name" value="ABM"/>
    <property type="match status" value="1"/>
</dbReference>
<dbReference type="InterPro" id="IPR011008">
    <property type="entry name" value="Dimeric_a/b-barrel"/>
</dbReference>
<dbReference type="AlphaFoldDB" id="A0A085ZE85"/>
<accession>A0A085ZE85</accession>
<dbReference type="EMBL" id="MUGY01000007">
    <property type="protein sequence ID" value="OXA95263.1"/>
    <property type="molecule type" value="Genomic_DNA"/>
</dbReference>
<dbReference type="PROSITE" id="PS51725">
    <property type="entry name" value="ABM"/>
    <property type="match status" value="1"/>
</dbReference>
<dbReference type="OrthoDB" id="9798157at2"/>
<dbReference type="EMBL" id="JPRM01000061">
    <property type="protein sequence ID" value="KFF02749.1"/>
    <property type="molecule type" value="Genomic_DNA"/>
</dbReference>
<protein>
    <submittedName>
        <fullName evidence="2">Antibiotic biosynthesis monooxygenase</fullName>
    </submittedName>
</protein>
<evidence type="ECO:0000313" key="5">
    <source>
        <dbReference type="Proteomes" id="UP000198424"/>
    </source>
</evidence>
<dbReference type="InterPro" id="IPR007138">
    <property type="entry name" value="ABM_dom"/>
</dbReference>
<keyword evidence="5" id="KW-1185">Reference proteome</keyword>
<name>A0A085ZE85_FLAHY</name>
<evidence type="ECO:0000313" key="2">
    <source>
        <dbReference type="EMBL" id="KFF02749.1"/>
    </source>
</evidence>
<evidence type="ECO:0000313" key="3">
    <source>
        <dbReference type="EMBL" id="OXA95263.1"/>
    </source>
</evidence>
<dbReference type="Proteomes" id="UP000198424">
    <property type="component" value="Unassembled WGS sequence"/>
</dbReference>
<reference evidence="2 4" key="1">
    <citation type="submission" date="2014-07" db="EMBL/GenBank/DDBJ databases">
        <title>Genome of Flavobacterium hydatis DSM 2063.</title>
        <authorList>
            <person name="Pipes S.E."/>
            <person name="Stropko S.J."/>
            <person name="Newman J.D."/>
        </authorList>
    </citation>
    <scope>NUCLEOTIDE SEQUENCE [LARGE SCALE GENOMIC DNA]</scope>
    <source>
        <strain evidence="2 4">DSM 2063</strain>
    </source>
</reference>
<gene>
    <name evidence="3" type="ORF">B0A62_08095</name>
    <name evidence="2" type="ORF">IW20_25150</name>
</gene>
<organism evidence="2 4">
    <name type="scientific">Flavobacterium hydatis</name>
    <name type="common">Cytophaga aquatilis</name>
    <dbReference type="NCBI Taxonomy" id="991"/>
    <lineage>
        <taxon>Bacteria</taxon>
        <taxon>Pseudomonadati</taxon>
        <taxon>Bacteroidota</taxon>
        <taxon>Flavobacteriia</taxon>
        <taxon>Flavobacteriales</taxon>
        <taxon>Flavobacteriaceae</taxon>
        <taxon>Flavobacterium</taxon>
    </lineage>
</organism>
<keyword evidence="2" id="KW-0560">Oxidoreductase</keyword>
<evidence type="ECO:0000313" key="4">
    <source>
        <dbReference type="Proteomes" id="UP000028712"/>
    </source>
</evidence>
<dbReference type="GO" id="GO:0004497">
    <property type="term" value="F:monooxygenase activity"/>
    <property type="evidence" value="ECO:0007669"/>
    <property type="project" value="UniProtKB-KW"/>
</dbReference>
<feature type="domain" description="ABM" evidence="1">
    <location>
        <begin position="2"/>
        <end position="92"/>
    </location>
</feature>
<dbReference type="RefSeq" id="WP_035628751.1">
    <property type="nucleotide sequence ID" value="NZ_JBEWQG010000025.1"/>
</dbReference>
<dbReference type="Gene3D" id="3.30.70.100">
    <property type="match status" value="1"/>
</dbReference>
<proteinExistence type="predicted"/>
<comment type="caution">
    <text evidence="2">The sequence shown here is derived from an EMBL/GenBank/DDBJ whole genome shotgun (WGS) entry which is preliminary data.</text>
</comment>
<dbReference type="eggNOG" id="COG2329">
    <property type="taxonomic scope" value="Bacteria"/>
</dbReference>
<dbReference type="SUPFAM" id="SSF54909">
    <property type="entry name" value="Dimeric alpha+beta barrel"/>
    <property type="match status" value="1"/>
</dbReference>
<keyword evidence="2" id="KW-0503">Monooxygenase</keyword>
<dbReference type="STRING" id="991.IW20_25150"/>
<sequence>MIQEAAVLFVKKDQEKDFENDFAKASQYISSIEGYLGHNLKKCMEQHNKYLLLVDWRNLEDHTIGFRESAAYLEWKKLLHHYYEPFPIVEHFETVFENKT</sequence>
<reference evidence="3 5" key="2">
    <citation type="submission" date="2016-11" db="EMBL/GenBank/DDBJ databases">
        <title>Whole genomes of Flavobacteriaceae.</title>
        <authorList>
            <person name="Stine C."/>
            <person name="Li C."/>
            <person name="Tadesse D."/>
        </authorList>
    </citation>
    <scope>NUCLEOTIDE SEQUENCE [LARGE SCALE GENOMIC DNA]</scope>
    <source>
        <strain evidence="3 5">ATCC 29551</strain>
    </source>
</reference>